<proteinExistence type="predicted"/>
<keyword evidence="1" id="KW-0812">Transmembrane</keyword>
<gene>
    <name evidence="2" type="ORF">Ae201684_005712</name>
</gene>
<dbReference type="Proteomes" id="UP000481153">
    <property type="component" value="Unassembled WGS sequence"/>
</dbReference>
<dbReference type="EMBL" id="VJMJ01000074">
    <property type="protein sequence ID" value="KAF0738483.1"/>
    <property type="molecule type" value="Genomic_DNA"/>
</dbReference>
<keyword evidence="1" id="KW-1133">Transmembrane helix</keyword>
<sequence>MQDAIATTLQYCNAAVFAALMARVLWLGWQNIQVVLLLAAVAYVFAKIGLVHLNAQSMLFQFKPITKGRFCDGTWQFTILVGICYMVKVILRIPSMTSNPHF</sequence>
<organism evidence="2 3">
    <name type="scientific">Aphanomyces euteiches</name>
    <dbReference type="NCBI Taxonomy" id="100861"/>
    <lineage>
        <taxon>Eukaryota</taxon>
        <taxon>Sar</taxon>
        <taxon>Stramenopiles</taxon>
        <taxon>Oomycota</taxon>
        <taxon>Saprolegniomycetes</taxon>
        <taxon>Saprolegniales</taxon>
        <taxon>Verrucalvaceae</taxon>
        <taxon>Aphanomyces</taxon>
    </lineage>
</organism>
<dbReference type="AlphaFoldDB" id="A0A6G0XE96"/>
<comment type="caution">
    <text evidence="2">The sequence shown here is derived from an EMBL/GenBank/DDBJ whole genome shotgun (WGS) entry which is preliminary data.</text>
</comment>
<keyword evidence="3" id="KW-1185">Reference proteome</keyword>
<keyword evidence="1" id="KW-0472">Membrane</keyword>
<evidence type="ECO:0000256" key="1">
    <source>
        <dbReference type="SAM" id="Phobius"/>
    </source>
</evidence>
<protein>
    <submittedName>
        <fullName evidence="2">Uncharacterized protein</fullName>
    </submittedName>
</protein>
<reference evidence="2 3" key="1">
    <citation type="submission" date="2019-07" db="EMBL/GenBank/DDBJ databases">
        <title>Genomics analysis of Aphanomyces spp. identifies a new class of oomycete effector associated with host adaptation.</title>
        <authorList>
            <person name="Gaulin E."/>
        </authorList>
    </citation>
    <scope>NUCLEOTIDE SEQUENCE [LARGE SCALE GENOMIC DNA]</scope>
    <source>
        <strain evidence="2 3">ATCC 201684</strain>
    </source>
</reference>
<feature type="transmembrane region" description="Helical" evidence="1">
    <location>
        <begin position="12"/>
        <end position="29"/>
    </location>
</feature>
<evidence type="ECO:0000313" key="2">
    <source>
        <dbReference type="EMBL" id="KAF0738483.1"/>
    </source>
</evidence>
<accession>A0A6G0XE96</accession>
<evidence type="ECO:0000313" key="3">
    <source>
        <dbReference type="Proteomes" id="UP000481153"/>
    </source>
</evidence>
<name>A0A6G0XE96_9STRA</name>
<feature type="transmembrane region" description="Helical" evidence="1">
    <location>
        <begin position="35"/>
        <end position="53"/>
    </location>
</feature>
<feature type="transmembrane region" description="Helical" evidence="1">
    <location>
        <begin position="74"/>
        <end position="93"/>
    </location>
</feature>